<proteinExistence type="predicted"/>
<sequence length="21" mass="2438">MSGMVFTENVMRPHFCYFAGL</sequence>
<dbReference type="EMBL" id="CAJSLV010000026">
    <property type="protein sequence ID" value="CAG6391592.1"/>
    <property type="molecule type" value="Genomic_DNA"/>
</dbReference>
<reference evidence="1" key="1">
    <citation type="submission" date="2021-05" db="EMBL/GenBank/DDBJ databases">
        <authorList>
            <person name="Arsene-Ploetze F."/>
        </authorList>
    </citation>
    <scope>NUCLEOTIDE SEQUENCE</scope>
    <source>
        <strain evidence="1">DSM 42138</strain>
    </source>
</reference>
<comment type="caution">
    <text evidence="1">The sequence shown here is derived from an EMBL/GenBank/DDBJ whole genome shotgun (WGS) entry which is preliminary data.</text>
</comment>
<dbReference type="AlphaFoldDB" id="A0A9W4E2R7"/>
<evidence type="ECO:0000313" key="1">
    <source>
        <dbReference type="EMBL" id="CAG6391592.1"/>
    </source>
</evidence>
<evidence type="ECO:0000313" key="2">
    <source>
        <dbReference type="Proteomes" id="UP001152519"/>
    </source>
</evidence>
<name>A0A9W4E2R7_9ACTN</name>
<organism evidence="1 2">
    <name type="scientific">Actinacidiphila cocklensis</name>
    <dbReference type="NCBI Taxonomy" id="887465"/>
    <lineage>
        <taxon>Bacteria</taxon>
        <taxon>Bacillati</taxon>
        <taxon>Actinomycetota</taxon>
        <taxon>Actinomycetes</taxon>
        <taxon>Kitasatosporales</taxon>
        <taxon>Streptomycetaceae</taxon>
        <taxon>Actinacidiphila</taxon>
    </lineage>
</organism>
<gene>
    <name evidence="1" type="ORF">SCOCK_1210003</name>
</gene>
<accession>A0A9W4E2R7</accession>
<dbReference type="Proteomes" id="UP001152519">
    <property type="component" value="Unassembled WGS sequence"/>
</dbReference>
<protein>
    <submittedName>
        <fullName evidence="1">Uncharacterized protein</fullName>
    </submittedName>
</protein>
<keyword evidence="2" id="KW-1185">Reference proteome</keyword>